<dbReference type="Proteomes" id="UP000325517">
    <property type="component" value="Chromosome"/>
</dbReference>
<dbReference type="InterPro" id="IPR018300">
    <property type="entry name" value="Aminotrans_IV_CS"/>
</dbReference>
<dbReference type="InterPro" id="IPR001544">
    <property type="entry name" value="Aminotrans_IV"/>
</dbReference>
<reference evidence="7 8" key="1">
    <citation type="submission" date="2018-07" db="EMBL/GenBank/DDBJ databases">
        <title>Complete genome sequence of Psychrobacillus sp. PB01, isolated from iceberg, and comparative genome analysis of Psychrobacillus strains.</title>
        <authorList>
            <person name="Lee P.C."/>
        </authorList>
    </citation>
    <scope>NUCLEOTIDE SEQUENCE [LARGE SCALE GENOMIC DNA]</scope>
    <source>
        <strain evidence="7 8">PB01</strain>
    </source>
</reference>
<evidence type="ECO:0000256" key="4">
    <source>
        <dbReference type="ARBA" id="ARBA00022898"/>
    </source>
</evidence>
<sequence length="280" mass="31644">MEAWKEGELYQSHELTISPYDHGFLYGLGFFETFRTYNGKVFLWEEHWGRLSRALADFRITMPYDKEVILAAVDELTTANNGEDGYFRLNISAGVHDIGLQPTSYEKPTVILFRKALHTLPRGMEKSAVWLETARNSPESAIRHKSHHYANNVQARFEITSLASLEGIFLTAEGFVAEGITSNVFWVKEGKLFTPSLDTGILAGVTRDWLIKNSPFVVEVGLFAREVLEEADEVFITNAVQEIVPIKNIEEKYFLGSEGPVYAALHEAYVTCIQKEGAER</sequence>
<dbReference type="OrthoDB" id="9805628at2"/>
<evidence type="ECO:0000313" key="8">
    <source>
        <dbReference type="Proteomes" id="UP000325517"/>
    </source>
</evidence>
<dbReference type="Pfam" id="PF01063">
    <property type="entry name" value="Aminotran_4"/>
    <property type="match status" value="1"/>
</dbReference>
<dbReference type="Gene3D" id="3.30.470.10">
    <property type="match status" value="1"/>
</dbReference>
<dbReference type="AlphaFoldDB" id="A0A5J6SKZ6"/>
<dbReference type="PANTHER" id="PTHR42743:SF11">
    <property type="entry name" value="AMINODEOXYCHORISMATE LYASE"/>
    <property type="match status" value="1"/>
</dbReference>
<keyword evidence="4 6" id="KW-0663">Pyridoxal phosphate</keyword>
<dbReference type="PROSITE" id="PS00770">
    <property type="entry name" value="AA_TRANSFER_CLASS_4"/>
    <property type="match status" value="1"/>
</dbReference>
<name>A0A5J6SKZ6_9BACI</name>
<dbReference type="InterPro" id="IPR043132">
    <property type="entry name" value="BCAT-like_C"/>
</dbReference>
<dbReference type="NCBIfam" id="NF005800">
    <property type="entry name" value="PRK07650.1"/>
    <property type="match status" value="1"/>
</dbReference>
<gene>
    <name evidence="7" type="ORF">PB01_00430</name>
</gene>
<dbReference type="EMBL" id="CP031223">
    <property type="protein sequence ID" value="QFF97414.1"/>
    <property type="molecule type" value="Genomic_DNA"/>
</dbReference>
<dbReference type="Gene3D" id="3.20.10.10">
    <property type="entry name" value="D-amino Acid Aminotransferase, subunit A, domain 2"/>
    <property type="match status" value="1"/>
</dbReference>
<accession>A0A5J6SKZ6</accession>
<dbReference type="GO" id="GO:0005829">
    <property type="term" value="C:cytosol"/>
    <property type="evidence" value="ECO:0007669"/>
    <property type="project" value="TreeGrafter"/>
</dbReference>
<dbReference type="FunFam" id="3.20.10.10:FF:000002">
    <property type="entry name" value="D-alanine aminotransferase"/>
    <property type="match status" value="1"/>
</dbReference>
<dbReference type="InterPro" id="IPR036038">
    <property type="entry name" value="Aminotransferase-like"/>
</dbReference>
<dbReference type="InterPro" id="IPR043131">
    <property type="entry name" value="BCAT-like_N"/>
</dbReference>
<evidence type="ECO:0000256" key="1">
    <source>
        <dbReference type="ARBA" id="ARBA00001933"/>
    </source>
</evidence>
<dbReference type="InterPro" id="IPR050571">
    <property type="entry name" value="Class-IV_PLP-Dep_Aminotrnsfr"/>
</dbReference>
<comment type="similarity">
    <text evidence="2 5">Belongs to the class-IV pyridoxal-phosphate-dependent aminotransferase family.</text>
</comment>
<evidence type="ECO:0000313" key="7">
    <source>
        <dbReference type="EMBL" id="QFF97414.1"/>
    </source>
</evidence>
<dbReference type="RefSeq" id="WP_151698363.1">
    <property type="nucleotide sequence ID" value="NZ_CP031223.1"/>
</dbReference>
<dbReference type="CDD" id="cd00449">
    <property type="entry name" value="PLPDE_IV"/>
    <property type="match status" value="1"/>
</dbReference>
<evidence type="ECO:0000256" key="2">
    <source>
        <dbReference type="ARBA" id="ARBA00009320"/>
    </source>
</evidence>
<comment type="cofactor">
    <cofactor evidence="1 6">
        <name>pyridoxal 5'-phosphate</name>
        <dbReference type="ChEBI" id="CHEBI:597326"/>
    </cofactor>
</comment>
<dbReference type="GO" id="GO:0046394">
    <property type="term" value="P:carboxylic acid biosynthetic process"/>
    <property type="evidence" value="ECO:0007669"/>
    <property type="project" value="UniProtKB-ARBA"/>
</dbReference>
<dbReference type="SUPFAM" id="SSF56752">
    <property type="entry name" value="D-aminoacid aminotransferase-like PLP-dependent enzymes"/>
    <property type="match status" value="1"/>
</dbReference>
<evidence type="ECO:0000256" key="6">
    <source>
        <dbReference type="RuleBase" id="RU004516"/>
    </source>
</evidence>
<dbReference type="GO" id="GO:0016829">
    <property type="term" value="F:lyase activity"/>
    <property type="evidence" value="ECO:0007669"/>
    <property type="project" value="UniProtKB-KW"/>
</dbReference>
<comment type="subunit">
    <text evidence="3">Homodimer.</text>
</comment>
<keyword evidence="7" id="KW-0456">Lyase</keyword>
<dbReference type="GO" id="GO:0008652">
    <property type="term" value="P:amino acid biosynthetic process"/>
    <property type="evidence" value="ECO:0007669"/>
    <property type="project" value="UniProtKB-ARBA"/>
</dbReference>
<proteinExistence type="inferred from homology"/>
<dbReference type="PANTHER" id="PTHR42743">
    <property type="entry name" value="AMINO-ACID AMINOTRANSFERASE"/>
    <property type="match status" value="1"/>
</dbReference>
<protein>
    <submittedName>
        <fullName evidence="7">4-amino-4-deoxychorismate lyase</fullName>
    </submittedName>
</protein>
<dbReference type="KEGG" id="psyo:PB01_00430"/>
<evidence type="ECO:0000256" key="3">
    <source>
        <dbReference type="ARBA" id="ARBA00011738"/>
    </source>
</evidence>
<organism evidence="7 8">
    <name type="scientific">Psychrobacillus glaciei</name>
    <dbReference type="NCBI Taxonomy" id="2283160"/>
    <lineage>
        <taxon>Bacteria</taxon>
        <taxon>Bacillati</taxon>
        <taxon>Bacillota</taxon>
        <taxon>Bacilli</taxon>
        <taxon>Bacillales</taxon>
        <taxon>Bacillaceae</taxon>
        <taxon>Psychrobacillus</taxon>
    </lineage>
</organism>
<keyword evidence="8" id="KW-1185">Reference proteome</keyword>
<evidence type="ECO:0000256" key="5">
    <source>
        <dbReference type="RuleBase" id="RU004106"/>
    </source>
</evidence>